<dbReference type="GO" id="GO:0043025">
    <property type="term" value="C:neuronal cell body"/>
    <property type="evidence" value="ECO:0007669"/>
    <property type="project" value="TreeGrafter"/>
</dbReference>
<dbReference type="InterPro" id="IPR013604">
    <property type="entry name" value="7TM_chemorcpt"/>
</dbReference>
<dbReference type="GO" id="GO:0030424">
    <property type="term" value="C:axon"/>
    <property type="evidence" value="ECO:0007669"/>
    <property type="project" value="TreeGrafter"/>
</dbReference>
<dbReference type="GeneID" id="112455145"/>
<dbReference type="GO" id="GO:0050909">
    <property type="term" value="P:sensory perception of taste"/>
    <property type="evidence" value="ECO:0007669"/>
    <property type="project" value="InterPro"/>
</dbReference>
<evidence type="ECO:0000256" key="5">
    <source>
        <dbReference type="ARBA" id="ARBA00023136"/>
    </source>
</evidence>
<keyword evidence="6" id="KW-0675">Receptor</keyword>
<keyword evidence="5 8" id="KW-0472">Membrane</keyword>
<dbReference type="Pfam" id="PF08395">
    <property type="entry name" value="7tm_7"/>
    <property type="match status" value="1"/>
</dbReference>
<evidence type="ECO:0000256" key="1">
    <source>
        <dbReference type="ARBA" id="ARBA00004651"/>
    </source>
</evidence>
<dbReference type="PANTHER" id="PTHR21143:SF121">
    <property type="entry name" value="GUSTATORY AND ODORANT RECEPTOR 21A"/>
    <property type="match status" value="1"/>
</dbReference>
<accession>A0A6J1PTT8</accession>
<dbReference type="Proteomes" id="UP000504618">
    <property type="component" value="Unplaced"/>
</dbReference>
<evidence type="ECO:0000313" key="9">
    <source>
        <dbReference type="Proteomes" id="UP000504618"/>
    </source>
</evidence>
<sequence length="175" mass="19759">MANYKNNKEKIMHLIQTLRHLHLEITRIGRKINHAYCLQLPLELAVHFTIVTSTTYCVYGAFSGHLSVTVNKEQIIGMALSACIYSFKIMLINWLCTNVSTEACKTGEIIQSFEGSSIDDDMREEIHQFTQQLVLNSLNFTAAGFFSINNCLTGKFFATVTTYVVILIQINTPIT</sequence>
<dbReference type="RefSeq" id="XP_024872661.1">
    <property type="nucleotide sequence ID" value="XM_025016893.1"/>
</dbReference>
<dbReference type="GO" id="GO:0005886">
    <property type="term" value="C:plasma membrane"/>
    <property type="evidence" value="ECO:0007669"/>
    <property type="project" value="UniProtKB-SubCell"/>
</dbReference>
<organism evidence="9 10">
    <name type="scientific">Temnothorax curvispinosus</name>
    <dbReference type="NCBI Taxonomy" id="300111"/>
    <lineage>
        <taxon>Eukaryota</taxon>
        <taxon>Metazoa</taxon>
        <taxon>Ecdysozoa</taxon>
        <taxon>Arthropoda</taxon>
        <taxon>Hexapoda</taxon>
        <taxon>Insecta</taxon>
        <taxon>Pterygota</taxon>
        <taxon>Neoptera</taxon>
        <taxon>Endopterygota</taxon>
        <taxon>Hymenoptera</taxon>
        <taxon>Apocrita</taxon>
        <taxon>Aculeata</taxon>
        <taxon>Formicoidea</taxon>
        <taxon>Formicidae</taxon>
        <taxon>Myrmicinae</taxon>
        <taxon>Temnothorax</taxon>
    </lineage>
</organism>
<dbReference type="OrthoDB" id="7678431at2759"/>
<evidence type="ECO:0000256" key="4">
    <source>
        <dbReference type="ARBA" id="ARBA00022989"/>
    </source>
</evidence>
<comment type="subcellular location">
    <subcellularLocation>
        <location evidence="1">Cell membrane</location>
        <topology evidence="1">Multi-pass membrane protein</topology>
    </subcellularLocation>
</comment>
<dbReference type="GO" id="GO:0007165">
    <property type="term" value="P:signal transduction"/>
    <property type="evidence" value="ECO:0007669"/>
    <property type="project" value="UniProtKB-KW"/>
</dbReference>
<proteinExistence type="predicted"/>
<dbReference type="AlphaFoldDB" id="A0A6J1PTT8"/>
<keyword evidence="2" id="KW-1003">Cell membrane</keyword>
<keyword evidence="9" id="KW-1185">Reference proteome</keyword>
<evidence type="ECO:0000256" key="8">
    <source>
        <dbReference type="SAM" id="Phobius"/>
    </source>
</evidence>
<feature type="transmembrane region" description="Helical" evidence="8">
    <location>
        <begin position="75"/>
        <end position="95"/>
    </location>
</feature>
<evidence type="ECO:0000256" key="7">
    <source>
        <dbReference type="ARBA" id="ARBA00023224"/>
    </source>
</evidence>
<dbReference type="PANTHER" id="PTHR21143">
    <property type="entry name" value="INVERTEBRATE GUSTATORY RECEPTOR"/>
    <property type="match status" value="1"/>
</dbReference>
<evidence type="ECO:0000256" key="6">
    <source>
        <dbReference type="ARBA" id="ARBA00023170"/>
    </source>
</evidence>
<evidence type="ECO:0000256" key="3">
    <source>
        <dbReference type="ARBA" id="ARBA00022692"/>
    </source>
</evidence>
<protein>
    <submittedName>
        <fullName evidence="10">Gustatory and pheromone receptor 32a-like</fullName>
    </submittedName>
</protein>
<evidence type="ECO:0000256" key="2">
    <source>
        <dbReference type="ARBA" id="ARBA00022475"/>
    </source>
</evidence>
<dbReference type="GO" id="GO:0030425">
    <property type="term" value="C:dendrite"/>
    <property type="evidence" value="ECO:0007669"/>
    <property type="project" value="TreeGrafter"/>
</dbReference>
<reference evidence="10" key="1">
    <citation type="submission" date="2025-08" db="UniProtKB">
        <authorList>
            <consortium name="RefSeq"/>
        </authorList>
    </citation>
    <scope>IDENTIFICATION</scope>
    <source>
        <tissue evidence="10">Whole body</tissue>
    </source>
</reference>
<keyword evidence="4 8" id="KW-1133">Transmembrane helix</keyword>
<keyword evidence="7" id="KW-0807">Transducer</keyword>
<evidence type="ECO:0000313" key="10">
    <source>
        <dbReference type="RefSeq" id="XP_024872661.1"/>
    </source>
</evidence>
<name>A0A6J1PTT8_9HYME</name>
<gene>
    <name evidence="10" type="primary">LOC112455145</name>
</gene>
<keyword evidence="3 8" id="KW-0812">Transmembrane</keyword>